<dbReference type="Pfam" id="PF01061">
    <property type="entry name" value="ABC2_membrane"/>
    <property type="match status" value="1"/>
</dbReference>
<gene>
    <name evidence="8" type="ORF">QS748_05635</name>
</gene>
<sequence length="259" mass="28823">MTYFKANHVAFNTILFREIRRFMRIWPQTLLPPAMVMSLYFVIFGGIIGNRIGDMMGYSYMTYIVPGLVMMSVITNSFSNVAFSFFSIKFQKSVEELLVSPVPNSIILAGYVLGGAFRGLISGFMVMGVGLFFVDFHLHNLLITFLAVAMTAILCALGGFINAIHAKTFDDISIIPTFLLTPLTYLGGVFYSIEVLPEFWRNLSLFNPVLYQVNAFRYGILGETSGININMAFSVMTGVIIVLTVYSLQLLNSGKGLRS</sequence>
<dbReference type="PANTHER" id="PTHR43332:SF2">
    <property type="entry name" value="INNER MEMBRANE TRANSPORT PERMEASE YADH"/>
    <property type="match status" value="1"/>
</dbReference>
<dbReference type="PANTHER" id="PTHR43332">
    <property type="entry name" value="INNER MEMBRANE TRANSPORT PERMEASE YADH-RELATED"/>
    <property type="match status" value="1"/>
</dbReference>
<dbReference type="InterPro" id="IPR052522">
    <property type="entry name" value="ABC-2_transport_permease"/>
</dbReference>
<comment type="similarity">
    <text evidence="2 6">Belongs to the ABC-2 integral membrane protein family.</text>
</comment>
<dbReference type="InterPro" id="IPR000412">
    <property type="entry name" value="ABC_2_transport"/>
</dbReference>
<dbReference type="PIRSF" id="PIRSF006648">
    <property type="entry name" value="DrrB"/>
    <property type="match status" value="1"/>
</dbReference>
<dbReference type="GO" id="GO:0140359">
    <property type="term" value="F:ABC-type transporter activity"/>
    <property type="evidence" value="ECO:0007669"/>
    <property type="project" value="InterPro"/>
</dbReference>
<feature type="domain" description="ABC transmembrane type-2" evidence="7">
    <location>
        <begin position="24"/>
        <end position="254"/>
    </location>
</feature>
<dbReference type="InterPro" id="IPR013525">
    <property type="entry name" value="ABC2_TM"/>
</dbReference>
<evidence type="ECO:0000256" key="5">
    <source>
        <dbReference type="ARBA" id="ARBA00023136"/>
    </source>
</evidence>
<dbReference type="PROSITE" id="PS51012">
    <property type="entry name" value="ABC_TM2"/>
    <property type="match status" value="1"/>
</dbReference>
<organism evidence="8 9">
    <name type="scientific">Candidatus Endonucleibacter bathymodioli</name>
    <dbReference type="NCBI Taxonomy" id="539814"/>
    <lineage>
        <taxon>Bacteria</taxon>
        <taxon>Pseudomonadati</taxon>
        <taxon>Pseudomonadota</taxon>
        <taxon>Gammaproteobacteria</taxon>
        <taxon>Oceanospirillales</taxon>
        <taxon>Endozoicomonadaceae</taxon>
        <taxon>Candidatus Endonucleibacter</taxon>
    </lineage>
</organism>
<accession>A0AA90NQJ1</accession>
<feature type="transmembrane region" description="Helical" evidence="6">
    <location>
        <begin position="106"/>
        <end position="134"/>
    </location>
</feature>
<evidence type="ECO:0000256" key="4">
    <source>
        <dbReference type="ARBA" id="ARBA00022989"/>
    </source>
</evidence>
<dbReference type="EMBL" id="JASXSV010000006">
    <property type="protein sequence ID" value="MDP0588694.1"/>
    <property type="molecule type" value="Genomic_DNA"/>
</dbReference>
<reference evidence="8 9" key="1">
    <citation type="journal article" date="2023" name="bioRxiv">
        <title>An intranuclear bacterial parasite of deep-sea mussels expresses apoptosis inhibitors acquired from its host.</title>
        <authorList>
            <person name="Gonzalez Porras M.A."/>
            <person name="Assie A."/>
            <person name="Tietjen M."/>
            <person name="Violette M."/>
            <person name="Kleiner M."/>
            <person name="Gruber-Vodicka H."/>
            <person name="Dubilier N."/>
            <person name="Leisch N."/>
        </authorList>
    </citation>
    <scope>NUCLEOTIDE SEQUENCE [LARGE SCALE GENOMIC DNA]</scope>
    <source>
        <strain evidence="8">IAP13</strain>
    </source>
</reference>
<evidence type="ECO:0000256" key="6">
    <source>
        <dbReference type="RuleBase" id="RU361157"/>
    </source>
</evidence>
<evidence type="ECO:0000256" key="3">
    <source>
        <dbReference type="ARBA" id="ARBA00022692"/>
    </source>
</evidence>
<dbReference type="NCBIfam" id="NF011648">
    <property type="entry name" value="PRK15066.1"/>
    <property type="match status" value="1"/>
</dbReference>
<evidence type="ECO:0000256" key="1">
    <source>
        <dbReference type="ARBA" id="ARBA00004141"/>
    </source>
</evidence>
<feature type="transmembrane region" description="Helical" evidence="6">
    <location>
        <begin position="231"/>
        <end position="251"/>
    </location>
</feature>
<keyword evidence="6" id="KW-0813">Transport</keyword>
<feature type="transmembrane region" description="Helical" evidence="6">
    <location>
        <begin position="60"/>
        <end position="86"/>
    </location>
</feature>
<proteinExistence type="inferred from homology"/>
<keyword evidence="4 6" id="KW-1133">Transmembrane helix</keyword>
<keyword evidence="3 6" id="KW-0812">Transmembrane</keyword>
<feature type="transmembrane region" description="Helical" evidence="6">
    <location>
        <begin position="173"/>
        <end position="193"/>
    </location>
</feature>
<dbReference type="Proteomes" id="UP001178148">
    <property type="component" value="Unassembled WGS sequence"/>
</dbReference>
<comment type="subcellular location">
    <subcellularLocation>
        <location evidence="6">Cell inner membrane</location>
        <topology evidence="6">Multi-pass membrane protein</topology>
    </subcellularLocation>
    <subcellularLocation>
        <location evidence="1">Membrane</location>
        <topology evidence="1">Multi-pass membrane protein</topology>
    </subcellularLocation>
</comment>
<evidence type="ECO:0000256" key="2">
    <source>
        <dbReference type="ARBA" id="ARBA00007783"/>
    </source>
</evidence>
<feature type="transmembrane region" description="Helical" evidence="6">
    <location>
        <begin position="30"/>
        <end position="48"/>
    </location>
</feature>
<keyword evidence="6" id="KW-1003">Cell membrane</keyword>
<name>A0AA90NQJ1_9GAMM</name>
<evidence type="ECO:0000259" key="7">
    <source>
        <dbReference type="PROSITE" id="PS51012"/>
    </source>
</evidence>
<feature type="transmembrane region" description="Helical" evidence="6">
    <location>
        <begin position="140"/>
        <end position="161"/>
    </location>
</feature>
<keyword evidence="5 6" id="KW-0472">Membrane</keyword>
<protein>
    <recommendedName>
        <fullName evidence="6">Transport permease protein</fullName>
    </recommendedName>
</protein>
<evidence type="ECO:0000313" key="8">
    <source>
        <dbReference type="EMBL" id="MDP0588694.1"/>
    </source>
</evidence>
<dbReference type="AlphaFoldDB" id="A0AA90NQJ1"/>
<dbReference type="InterPro" id="IPR047817">
    <property type="entry name" value="ABC2_TM_bact-type"/>
</dbReference>
<evidence type="ECO:0000313" key="9">
    <source>
        <dbReference type="Proteomes" id="UP001178148"/>
    </source>
</evidence>
<dbReference type="PRINTS" id="PR00164">
    <property type="entry name" value="ABC2TRNSPORT"/>
</dbReference>
<comment type="caution">
    <text evidence="8">The sequence shown here is derived from an EMBL/GenBank/DDBJ whole genome shotgun (WGS) entry which is preliminary data.</text>
</comment>
<keyword evidence="9" id="KW-1185">Reference proteome</keyword>
<dbReference type="GO" id="GO:0043190">
    <property type="term" value="C:ATP-binding cassette (ABC) transporter complex"/>
    <property type="evidence" value="ECO:0007669"/>
    <property type="project" value="InterPro"/>
</dbReference>